<dbReference type="Gene3D" id="1.50.10.100">
    <property type="entry name" value="Chondroitin AC/alginate lyase"/>
    <property type="match status" value="1"/>
</dbReference>
<dbReference type="EMBL" id="AQPN01000096">
    <property type="protein sequence ID" value="EOR94160.1"/>
    <property type="molecule type" value="Genomic_DNA"/>
</dbReference>
<reference evidence="2 3" key="1">
    <citation type="journal article" date="2013" name="Genome Announc.">
        <title>Draft Genome Sequence of Arcticibacter svalbardensis Strain MN12-7T, a Member of the Family Sphingobacteriaceae Isolated from an Arctic Soil Sample.</title>
        <authorList>
            <person name="Shivaji S."/>
            <person name="Ara S."/>
            <person name="Prasad S."/>
            <person name="Manasa B.P."/>
            <person name="Begum Z."/>
            <person name="Singh A."/>
            <person name="Kumar Pinnaka A."/>
        </authorList>
    </citation>
    <scope>NUCLEOTIDE SEQUENCE [LARGE SCALE GENOMIC DNA]</scope>
    <source>
        <strain evidence="2 3">MN12-7</strain>
    </source>
</reference>
<sequence length="104" mass="12004">MKKTLFVLFFGLLSSFFAKADDFDTLYERLFAEYLTTWVTNQSTIQGYINTQQSDGSWSTINYDSQIFIGGWEPLVYWDRLLQMALAFKKPGNSSFGDSILKVE</sequence>
<keyword evidence="1" id="KW-0732">Signal</keyword>
<dbReference type="Proteomes" id="UP000014174">
    <property type="component" value="Unassembled WGS sequence"/>
</dbReference>
<dbReference type="AlphaFoldDB" id="R9GRM0"/>
<dbReference type="InterPro" id="IPR008929">
    <property type="entry name" value="Chondroitin_lyas"/>
</dbReference>
<feature type="chain" id="PRO_5004472253" evidence="1">
    <location>
        <begin position="21"/>
        <end position="104"/>
    </location>
</feature>
<accession>R9GRM0</accession>
<keyword evidence="3" id="KW-1185">Reference proteome</keyword>
<organism evidence="2 3">
    <name type="scientific">Arcticibacter svalbardensis MN12-7</name>
    <dbReference type="NCBI Taxonomy" id="1150600"/>
    <lineage>
        <taxon>Bacteria</taxon>
        <taxon>Pseudomonadati</taxon>
        <taxon>Bacteroidota</taxon>
        <taxon>Sphingobacteriia</taxon>
        <taxon>Sphingobacteriales</taxon>
        <taxon>Sphingobacteriaceae</taxon>
        <taxon>Arcticibacter</taxon>
    </lineage>
</organism>
<comment type="caution">
    <text evidence="2">The sequence shown here is derived from an EMBL/GenBank/DDBJ whole genome shotgun (WGS) entry which is preliminary data.</text>
</comment>
<evidence type="ECO:0000313" key="2">
    <source>
        <dbReference type="EMBL" id="EOR94160.1"/>
    </source>
</evidence>
<dbReference type="SUPFAM" id="SSF48230">
    <property type="entry name" value="Chondroitin AC/alginate lyase"/>
    <property type="match status" value="1"/>
</dbReference>
<feature type="signal peptide" evidence="1">
    <location>
        <begin position="1"/>
        <end position="20"/>
    </location>
</feature>
<dbReference type="OrthoDB" id="6394136at2"/>
<evidence type="ECO:0000256" key="1">
    <source>
        <dbReference type="SAM" id="SignalP"/>
    </source>
</evidence>
<evidence type="ECO:0000313" key="3">
    <source>
        <dbReference type="Proteomes" id="UP000014174"/>
    </source>
</evidence>
<gene>
    <name evidence="2" type="ORF">ADIARSV_2655</name>
</gene>
<protein>
    <submittedName>
        <fullName evidence="2">Uncharacterized protein</fullName>
    </submittedName>
</protein>
<proteinExistence type="predicted"/>
<dbReference type="RefSeq" id="WP_016195886.1">
    <property type="nucleotide sequence ID" value="NZ_AQPN01000096.1"/>
</dbReference>
<dbReference type="STRING" id="1150600.ADIARSV_2655"/>
<name>R9GRM0_9SPHI</name>